<protein>
    <recommendedName>
        <fullName evidence="2">DNA ligase (ATP)</fullName>
        <ecNumber evidence="2">6.5.1.1</ecNumber>
    </recommendedName>
</protein>
<keyword evidence="3 7" id="KW-0436">Ligase</keyword>
<dbReference type="PROSITE" id="PS50160">
    <property type="entry name" value="DNA_LIGASE_A3"/>
    <property type="match status" value="1"/>
</dbReference>
<dbReference type="InterPro" id="IPR016059">
    <property type="entry name" value="DNA_ligase_ATP-dep_CS"/>
</dbReference>
<dbReference type="SUPFAM" id="SSF56091">
    <property type="entry name" value="DNA ligase/mRNA capping enzyme, catalytic domain"/>
    <property type="match status" value="1"/>
</dbReference>
<dbReference type="InterPro" id="IPR012340">
    <property type="entry name" value="NA-bd_OB-fold"/>
</dbReference>
<comment type="similarity">
    <text evidence="1">Belongs to the ATP-dependent DNA ligase family.</text>
</comment>
<evidence type="ECO:0000256" key="1">
    <source>
        <dbReference type="ARBA" id="ARBA00007572"/>
    </source>
</evidence>
<dbReference type="Gene3D" id="3.30.470.30">
    <property type="entry name" value="DNA ligase/mRNA capping enzyme"/>
    <property type="match status" value="1"/>
</dbReference>
<dbReference type="InterPro" id="IPR012310">
    <property type="entry name" value="DNA_ligase_ATP-dep_cent"/>
</dbReference>
<dbReference type="GO" id="GO:0005524">
    <property type="term" value="F:ATP binding"/>
    <property type="evidence" value="ECO:0007669"/>
    <property type="project" value="InterPro"/>
</dbReference>
<dbReference type="PANTHER" id="PTHR45674">
    <property type="entry name" value="DNA LIGASE 1/3 FAMILY MEMBER"/>
    <property type="match status" value="1"/>
</dbReference>
<dbReference type="RefSeq" id="WP_013416275.1">
    <property type="nucleotide sequence ID" value="NC_014659.1"/>
</dbReference>
<evidence type="ECO:0000313" key="8">
    <source>
        <dbReference type="Proteomes" id="UP000006892"/>
    </source>
</evidence>
<dbReference type="Gene3D" id="3.30.1490.70">
    <property type="match status" value="1"/>
</dbReference>
<evidence type="ECO:0000256" key="2">
    <source>
        <dbReference type="ARBA" id="ARBA00012727"/>
    </source>
</evidence>
<organism evidence="7">
    <name type="scientific">Rhodococcus hoagii (strain 103S)</name>
    <name type="common">Rhodococcus equi</name>
    <dbReference type="NCBI Taxonomy" id="685727"/>
    <lineage>
        <taxon>Bacteria</taxon>
        <taxon>Bacillati</taxon>
        <taxon>Actinomycetota</taxon>
        <taxon>Actinomycetes</taxon>
        <taxon>Mycobacteriales</taxon>
        <taxon>Nocardiaceae</taxon>
        <taxon>Prescottella</taxon>
    </lineage>
</organism>
<evidence type="ECO:0000256" key="3">
    <source>
        <dbReference type="ARBA" id="ARBA00022598"/>
    </source>
</evidence>
<evidence type="ECO:0000259" key="6">
    <source>
        <dbReference type="PROSITE" id="PS50160"/>
    </source>
</evidence>
<dbReference type="Gene3D" id="2.40.50.140">
    <property type="entry name" value="Nucleic acid-binding proteins"/>
    <property type="match status" value="1"/>
</dbReference>
<dbReference type="EMBL" id="FN563149">
    <property type="protein sequence ID" value="CBH48688.1"/>
    <property type="molecule type" value="Genomic_DNA"/>
</dbReference>
<feature type="domain" description="ATP-dependent DNA ligase family profile" evidence="6">
    <location>
        <begin position="106"/>
        <end position="230"/>
    </location>
</feature>
<evidence type="ECO:0000313" key="7">
    <source>
        <dbReference type="EMBL" id="CBH48688.1"/>
    </source>
</evidence>
<dbReference type="InterPro" id="IPR012309">
    <property type="entry name" value="DNA_ligase_ATP-dep_C"/>
</dbReference>
<name>A0A3S5Y867_RHOH1</name>
<dbReference type="SUPFAM" id="SSF50249">
    <property type="entry name" value="Nucleic acid-binding proteins"/>
    <property type="match status" value="1"/>
</dbReference>
<dbReference type="AlphaFoldDB" id="A0A3S5Y867"/>
<dbReference type="PANTHER" id="PTHR45674:SF4">
    <property type="entry name" value="DNA LIGASE 1"/>
    <property type="match status" value="1"/>
</dbReference>
<feature type="region of interest" description="Disordered" evidence="5">
    <location>
        <begin position="298"/>
        <end position="323"/>
    </location>
</feature>
<dbReference type="GO" id="GO:0003910">
    <property type="term" value="F:DNA ligase (ATP) activity"/>
    <property type="evidence" value="ECO:0007669"/>
    <property type="project" value="UniProtKB-EC"/>
</dbReference>
<evidence type="ECO:0000256" key="4">
    <source>
        <dbReference type="ARBA" id="ARBA00034003"/>
    </source>
</evidence>
<dbReference type="GO" id="GO:0006310">
    <property type="term" value="P:DNA recombination"/>
    <property type="evidence" value="ECO:0007669"/>
    <property type="project" value="InterPro"/>
</dbReference>
<comment type="catalytic activity">
    <reaction evidence="4">
        <text>ATP + (deoxyribonucleotide)n-3'-hydroxyl + 5'-phospho-(deoxyribonucleotide)m = (deoxyribonucleotide)n+m + AMP + diphosphate.</text>
        <dbReference type="EC" id="6.5.1.1"/>
    </reaction>
</comment>
<reference evidence="7" key="1">
    <citation type="journal article" date="2010" name="PLoS Genet.">
        <title>The genome of a pathogenic rhodococcus: cooptive virulence underpinned by key gene acquisitions.</title>
        <authorList>
            <person name="Letek M."/>
            <person name="Gonzalez P."/>
            <person name="Macarthur I."/>
            <person name="Rodriguez H."/>
            <person name="Freeman T.C."/>
            <person name="Valero-Rello A."/>
            <person name="Blanco M."/>
            <person name="Buckley T."/>
            <person name="Cherevach I."/>
            <person name="Fahey R."/>
            <person name="Hapeshi A."/>
            <person name="Holdstock J."/>
            <person name="Leadon D."/>
            <person name="Navas J."/>
            <person name="Ocampo A."/>
            <person name="Quail M.A."/>
            <person name="Sanders M."/>
            <person name="Scortti M.M."/>
            <person name="Prescott J.F."/>
            <person name="Fogarty U."/>
            <person name="Meijer W.G."/>
            <person name="Parkhill J."/>
            <person name="Bentley S.D."/>
            <person name="Vazquez-Boland J.A."/>
        </authorList>
    </citation>
    <scope>NUCLEOTIDE SEQUENCE [LARGE SCALE GENOMIC DNA]</scope>
    <source>
        <strain evidence="7 8">103S</strain>
    </source>
</reference>
<dbReference type="CDD" id="cd07906">
    <property type="entry name" value="Adenylation_DNA_ligase_LigD_LigC"/>
    <property type="match status" value="1"/>
</dbReference>
<dbReference type="InterPro" id="IPR014146">
    <property type="entry name" value="LigD_ligase_dom"/>
</dbReference>
<dbReference type="EC" id="6.5.1.1" evidence="2"/>
<gene>
    <name evidence="7" type="ordered locus">REQ_26630</name>
</gene>
<feature type="region of interest" description="Disordered" evidence="5">
    <location>
        <begin position="261"/>
        <end position="280"/>
    </location>
</feature>
<dbReference type="KEGG" id="req:REQ_26630"/>
<feature type="compositionally biased region" description="Basic and acidic residues" evidence="5">
    <location>
        <begin position="307"/>
        <end position="323"/>
    </location>
</feature>
<dbReference type="Proteomes" id="UP001154400">
    <property type="component" value="Chromosome"/>
</dbReference>
<sequence>MSAAPTPPAPMLATLGKPPAGEGWAFEMKWDGQRAVTDVRDGGVRLFSRNGNDITTAFPELTGPIAEAVDDHAVVLDGEIVALDAKGRPSFGRLQRRMHVARPTTQLRNDFPVIYYAFDVLALDGESTIGRTYLERRRMLDDLRISGRQVQVPPFWTGVDGHRMLDLAREHHLEGVVAKRVDSTYRPGRRAPEWIKTPLRKNTEAVVVGWVDGSGAARHGVGSLLLGAYDDDGRLVYIGHVGTGFTTALRRSLREQLATLERPASPLAAPPPSRDAKDAHWVEPQLVGDVEYREYTGGSLRHPSWKGLRDDKTPAEVDLPGRH</sequence>
<dbReference type="Pfam" id="PF01068">
    <property type="entry name" value="DNA_ligase_A_M"/>
    <property type="match status" value="1"/>
</dbReference>
<dbReference type="GO" id="GO:0006281">
    <property type="term" value="P:DNA repair"/>
    <property type="evidence" value="ECO:0007669"/>
    <property type="project" value="InterPro"/>
</dbReference>
<accession>A0A3S5Y867</accession>
<proteinExistence type="inferred from homology"/>
<dbReference type="CDD" id="cd07971">
    <property type="entry name" value="OBF_DNA_ligase_LigD"/>
    <property type="match status" value="1"/>
</dbReference>
<dbReference type="InterPro" id="IPR050191">
    <property type="entry name" value="ATP-dep_DNA_ligase"/>
</dbReference>
<dbReference type="Pfam" id="PF04679">
    <property type="entry name" value="DNA_ligase_A_C"/>
    <property type="match status" value="1"/>
</dbReference>
<dbReference type="NCBIfam" id="TIGR02779">
    <property type="entry name" value="NHEJ_ligase_lig"/>
    <property type="match status" value="1"/>
</dbReference>
<dbReference type="PROSITE" id="PS00697">
    <property type="entry name" value="DNA_LIGASE_A1"/>
    <property type="match status" value="1"/>
</dbReference>
<evidence type="ECO:0000256" key="5">
    <source>
        <dbReference type="SAM" id="MobiDB-lite"/>
    </source>
</evidence>